<protein>
    <submittedName>
        <fullName evidence="1">Uncharacterized protein</fullName>
    </submittedName>
</protein>
<evidence type="ECO:0000313" key="2">
    <source>
        <dbReference type="Proteomes" id="UP000771736"/>
    </source>
</evidence>
<proteinExistence type="predicted"/>
<dbReference type="EMBL" id="JABZSJ010000025">
    <property type="protein sequence ID" value="MBF1384335.1"/>
    <property type="molecule type" value="Genomic_DNA"/>
</dbReference>
<comment type="caution">
    <text evidence="1">The sequence shown here is derived from an EMBL/GenBank/DDBJ whole genome shotgun (WGS) entry which is preliminary data.</text>
</comment>
<organism evidence="1 2">
    <name type="scientific">Prevotella aurantiaca</name>
    <dbReference type="NCBI Taxonomy" id="596085"/>
    <lineage>
        <taxon>Bacteria</taxon>
        <taxon>Pseudomonadati</taxon>
        <taxon>Bacteroidota</taxon>
        <taxon>Bacteroidia</taxon>
        <taxon>Bacteroidales</taxon>
        <taxon>Prevotellaceae</taxon>
        <taxon>Prevotella</taxon>
    </lineage>
</organism>
<evidence type="ECO:0000313" key="1">
    <source>
        <dbReference type="EMBL" id="MBF1384335.1"/>
    </source>
</evidence>
<reference evidence="1" key="1">
    <citation type="submission" date="2020-04" db="EMBL/GenBank/DDBJ databases">
        <title>Deep metagenomics examines the oral microbiome during advanced dental caries in children, revealing novel taxa and co-occurrences with host molecules.</title>
        <authorList>
            <person name="Baker J.L."/>
            <person name="Morton J.T."/>
            <person name="Dinis M."/>
            <person name="Alvarez R."/>
            <person name="Tran N.C."/>
            <person name="Knight R."/>
            <person name="Edlund A."/>
        </authorList>
    </citation>
    <scope>NUCLEOTIDE SEQUENCE</scope>
    <source>
        <strain evidence="1">JCVI_44_bin.5</strain>
    </source>
</reference>
<dbReference type="RefSeq" id="WP_025000327.1">
    <property type="nucleotide sequence ID" value="NZ_CAJPLR010000001.1"/>
</dbReference>
<gene>
    <name evidence="1" type="ORF">HXN26_05710</name>
</gene>
<dbReference type="InterPro" id="IPR045724">
    <property type="entry name" value="DUF6078"/>
</dbReference>
<accession>A0A930HML3</accession>
<dbReference type="Proteomes" id="UP000771736">
    <property type="component" value="Unassembled WGS sequence"/>
</dbReference>
<dbReference type="Pfam" id="PF19555">
    <property type="entry name" value="DUF6078"/>
    <property type="match status" value="1"/>
</dbReference>
<sequence>MNKYQDFTYDLVPPTWPVCFIKSCPMAEDCIRHLAGTVLSDDVAFGAAVYPTALKNGKCCKFKQIRVIHAAWGFDTIFNQVKRKDSASLRNSIKEYLGGHGTYYRYHNGKLLLTPEQQEWIVSLFLSYGYTENLKFDNYKDIYDFS</sequence>
<dbReference type="AlphaFoldDB" id="A0A930HML3"/>
<name>A0A930HML3_9BACT</name>